<dbReference type="InterPro" id="IPR011990">
    <property type="entry name" value="TPR-like_helical_dom_sf"/>
</dbReference>
<dbReference type="STRING" id="154538.A0A1M2V819"/>
<dbReference type="Gene3D" id="1.25.40.10">
    <property type="entry name" value="Tetratricopeptide repeat domain"/>
    <property type="match status" value="1"/>
</dbReference>
<gene>
    <name evidence="1" type="ORF">TRAPUB_5641</name>
</gene>
<dbReference type="OMA" id="FKGANSH"/>
<accession>A0A1M2V819</accession>
<dbReference type="AlphaFoldDB" id="A0A1M2V819"/>
<name>A0A1M2V819_TRAPU</name>
<evidence type="ECO:0000313" key="1">
    <source>
        <dbReference type="EMBL" id="OJT03714.1"/>
    </source>
</evidence>
<evidence type="ECO:0000313" key="2">
    <source>
        <dbReference type="Proteomes" id="UP000184267"/>
    </source>
</evidence>
<dbReference type="Proteomes" id="UP000184267">
    <property type="component" value="Unassembled WGS sequence"/>
</dbReference>
<dbReference type="EMBL" id="MNAD01001601">
    <property type="protein sequence ID" value="OJT03714.1"/>
    <property type="molecule type" value="Genomic_DNA"/>
</dbReference>
<reference evidence="1 2" key="1">
    <citation type="submission" date="2016-10" db="EMBL/GenBank/DDBJ databases">
        <title>Genome sequence of the basidiomycete white-rot fungus Trametes pubescens.</title>
        <authorList>
            <person name="Makela M.R."/>
            <person name="Granchi Z."/>
            <person name="Peng M."/>
            <person name="De Vries R.P."/>
            <person name="Grigoriev I."/>
            <person name="Riley R."/>
            <person name="Hilden K."/>
        </authorList>
    </citation>
    <scope>NUCLEOTIDE SEQUENCE [LARGE SCALE GENOMIC DNA]</scope>
    <source>
        <strain evidence="1 2">FBCC735</strain>
    </source>
</reference>
<sequence>MAQLRVFLSLKTLHDDSRRYTVRHIRHRYNLWKHRTESEAWLSAAGRCYSVIRGTSSHPELHLSYLQALLTEPSEKGFQEFATHVAAILAQPGRIHPSLRLLLFQSIISHANITTASKHELLLAISGRVMISRPPVTTSLDAISAEATFVISGAHRLVFALERAVFENTPLPGAAGDSLSRWARTVSRRVFAVHRDGDHTDDLGWTCLGLLALVRTRTAEWSGDSAEAFSDSIRRAAVMEWQTVCILAAVENVLDAGQSSASDALPLEAIQGFCGVLRKLWVDWTAIPPEDAPPRPLLASRLICSSFLKLAGRLEDKVLLDACREHCVTARLWLFRESSPDTQAGLQELATEQLYAALKCGAFFERALVDLVVCTTDMGLLTAAADAAVTRYAGFDPEHAQELIAWARNRGITPSGKAVACVGIALARDSTSSYLDRYMDDPSLSAEQRAQVVIVYLQTFVTHGRRFMEPRTVAEICQHIILLSTRVAEPGPLLGCLQSALLVLIREGYAVKTVVLAEDVVQKHPPALTEELCSRILSALLRHRRFKLARRFLARCAPLYPDKASDWTTMVILRSARGNASRLASQLAATSVMKPPLRSAALTSSRVSRGRKLPAVSTLHLPSLYGAASDPDVALHALQALIRTGRIHAAKKLCERISQQESAEVRTTAGNMLLDGAATRASRGQRVRETAYMYRTLTEKHAFVPDRVTVNIMFKVLLSDKDLDVEKARTLFNAVVRMGYPTGVAPRGASPGTKTYPSLFVGGIQVPRVDSPIMYMRHVRPLYKTFIKAFYGVGDVDAARKVLRVMKALETQNARWLAEGKDWDVAGGGT</sequence>
<proteinExistence type="predicted"/>
<comment type="caution">
    <text evidence="1">The sequence shown here is derived from an EMBL/GenBank/DDBJ whole genome shotgun (WGS) entry which is preliminary data.</text>
</comment>
<organism evidence="1 2">
    <name type="scientific">Trametes pubescens</name>
    <name type="common">White-rot fungus</name>
    <dbReference type="NCBI Taxonomy" id="154538"/>
    <lineage>
        <taxon>Eukaryota</taxon>
        <taxon>Fungi</taxon>
        <taxon>Dikarya</taxon>
        <taxon>Basidiomycota</taxon>
        <taxon>Agaricomycotina</taxon>
        <taxon>Agaricomycetes</taxon>
        <taxon>Polyporales</taxon>
        <taxon>Polyporaceae</taxon>
        <taxon>Trametes</taxon>
    </lineage>
</organism>
<protein>
    <submittedName>
        <fullName evidence="1">Uncharacterized protein</fullName>
    </submittedName>
</protein>
<dbReference type="OrthoDB" id="2565179at2759"/>
<keyword evidence="2" id="KW-1185">Reference proteome</keyword>